<feature type="region of interest" description="Disordered" evidence="1">
    <location>
        <begin position="1128"/>
        <end position="1149"/>
    </location>
</feature>
<keyword evidence="5" id="KW-1185">Reference proteome</keyword>
<proteinExistence type="predicted"/>
<dbReference type="Pfam" id="PF19273">
    <property type="entry name" value="Exportin-5"/>
    <property type="match status" value="2"/>
</dbReference>
<evidence type="ECO:0000259" key="3">
    <source>
        <dbReference type="Pfam" id="PF19273"/>
    </source>
</evidence>
<dbReference type="InterPro" id="IPR045065">
    <property type="entry name" value="XPO1/5"/>
</dbReference>
<dbReference type="Gene3D" id="1.25.10.10">
    <property type="entry name" value="Leucine-rich Repeat Variant"/>
    <property type="match status" value="2"/>
</dbReference>
<dbReference type="EMBL" id="OU466858">
    <property type="protein sequence ID" value="CAH2044561.1"/>
    <property type="molecule type" value="Genomic_DNA"/>
</dbReference>
<dbReference type="GO" id="GO:0005634">
    <property type="term" value="C:nucleus"/>
    <property type="evidence" value="ECO:0007669"/>
    <property type="project" value="TreeGrafter"/>
</dbReference>
<gene>
    <name evidence="4" type="ORF">TAV2_LOCUS6674</name>
</gene>
<evidence type="ECO:0000313" key="4">
    <source>
        <dbReference type="EMBL" id="CAH2044561.1"/>
    </source>
</evidence>
<dbReference type="InterPro" id="IPR016024">
    <property type="entry name" value="ARM-type_fold"/>
</dbReference>
<dbReference type="GO" id="GO:0006405">
    <property type="term" value="P:RNA export from nucleus"/>
    <property type="evidence" value="ECO:0007669"/>
    <property type="project" value="TreeGrafter"/>
</dbReference>
<dbReference type="GO" id="GO:0042565">
    <property type="term" value="C:RNA nuclear export complex"/>
    <property type="evidence" value="ECO:0007669"/>
    <property type="project" value="TreeGrafter"/>
</dbReference>
<dbReference type="GO" id="GO:0003723">
    <property type="term" value="F:RNA binding"/>
    <property type="evidence" value="ECO:0007669"/>
    <property type="project" value="TreeGrafter"/>
</dbReference>
<feature type="domain" description="Exportin-1/Importin-beta-like" evidence="2">
    <location>
        <begin position="146"/>
        <end position="304"/>
    </location>
</feature>
<evidence type="ECO:0008006" key="6">
    <source>
        <dbReference type="Google" id="ProtNLM"/>
    </source>
</evidence>
<dbReference type="PANTHER" id="PTHR11223">
    <property type="entry name" value="EXPORTIN 1/5"/>
    <property type="match status" value="1"/>
</dbReference>
<evidence type="ECO:0000259" key="2">
    <source>
        <dbReference type="Pfam" id="PF08389"/>
    </source>
</evidence>
<evidence type="ECO:0000313" key="5">
    <source>
        <dbReference type="Proteomes" id="UP000836841"/>
    </source>
</evidence>
<dbReference type="GO" id="GO:0005737">
    <property type="term" value="C:cytoplasm"/>
    <property type="evidence" value="ECO:0007669"/>
    <property type="project" value="TreeGrafter"/>
</dbReference>
<reference evidence="4 5" key="1">
    <citation type="submission" date="2022-03" db="EMBL/GenBank/DDBJ databases">
        <authorList>
            <person name="Nunn A."/>
            <person name="Chopra R."/>
            <person name="Nunn A."/>
            <person name="Contreras Garrido A."/>
        </authorList>
    </citation>
    <scope>NUCLEOTIDE SEQUENCE [LARGE SCALE GENOMIC DNA]</scope>
</reference>
<organism evidence="4 5">
    <name type="scientific">Thlaspi arvense</name>
    <name type="common">Field penny-cress</name>
    <dbReference type="NCBI Taxonomy" id="13288"/>
    <lineage>
        <taxon>Eukaryota</taxon>
        <taxon>Viridiplantae</taxon>
        <taxon>Streptophyta</taxon>
        <taxon>Embryophyta</taxon>
        <taxon>Tracheophyta</taxon>
        <taxon>Spermatophyta</taxon>
        <taxon>Magnoliopsida</taxon>
        <taxon>eudicotyledons</taxon>
        <taxon>Gunneridae</taxon>
        <taxon>Pentapetalae</taxon>
        <taxon>rosids</taxon>
        <taxon>malvids</taxon>
        <taxon>Brassicales</taxon>
        <taxon>Brassicaceae</taxon>
        <taxon>Thlaspideae</taxon>
        <taxon>Thlaspi</taxon>
    </lineage>
</organism>
<dbReference type="Pfam" id="PF08389">
    <property type="entry name" value="Xpo1"/>
    <property type="match status" value="1"/>
</dbReference>
<dbReference type="Proteomes" id="UP000836841">
    <property type="component" value="Chromosome 2"/>
</dbReference>
<evidence type="ECO:0000256" key="1">
    <source>
        <dbReference type="SAM" id="MobiDB-lite"/>
    </source>
</evidence>
<dbReference type="InterPro" id="IPR011989">
    <property type="entry name" value="ARM-like"/>
</dbReference>
<dbReference type="AlphaFoldDB" id="A0AAU9RJH3"/>
<feature type="domain" description="Exportin-5 C-terminal" evidence="3">
    <location>
        <begin position="353"/>
        <end position="1046"/>
    </location>
</feature>
<name>A0AAU9RJH3_THLAR</name>
<feature type="domain" description="Exportin-5 C-terminal" evidence="3">
    <location>
        <begin position="1057"/>
        <end position="1114"/>
    </location>
</feature>
<accession>A0AAU9RJH3</accession>
<sequence length="1149" mass="127364">MNIPPNSNKTPLKPRPDSLELLILEEAEDDSFSPETMDVSNNNNSTASNVAQAIIAVLDYNSTPDARKAAVAFLESIKCGDIRTLAHISLCLVKKECSSEIRLHAFKMLQHLVRLRWEELSPSERRDFAKVSVELMSEIATPCEEWSLKSQSAALVAEIVRREGHDLWQELFPSLASLSAQGPLQAEVVSMMLRWLPEDITVHNEDLEGDRRRLLLRGLTQSLPEILPLLYNLLERHFGAAMSEASRLRVDLAKQHAAVVIACLNAINAYAEWAPVLDLSRYGIINGCGALLSSPDFRLHASEFFKLVCSRKRPSDVSGTEFDSAISSLFQSLMNVSREFLNRSASCAGVIDESDYEFAECICESLVSLGSTNLQCIATDGGVLALYLQQMLGFFQHFKLGLHFEAMLFWLALMRDLLSKPKAAAYPSGEGPAVGGVQSSSTVDNEKKKILGLISDEISSTILDVSFQRMLKKEKVPPRIALSLGPLELWNDEFEGKGDFGQYRSRLLDLVKFIASHKPLVASTKISERIITLIKDLLASPVPLQDVAVMDSLQMAFDCIVATVFDGSNEFAGGSSEVHFSLRGIFEGLLQQLLSLKWTEPELIKMLGHYLDAMGPFLKYFPDAVGSVINKLFELLTSLPHVVKDPATSTSRVARLQICTSFIRIAKAADKSVLPHMKSIADTMAYLQREGTLLRGEHNILGEAFLVMASAAGAQQQQEVLTWLLEPLSQQWIQSEWQNCYLSDPMGLVRLCSNTPFMWSLFHTVTFFEKAVKRSGHRKSNLNTTLVTSQDLHPMAHHLSWMLPPLLKLLRVIHSLWSPSVYETLPPEMRAAMTMADVERYSLLGEANPKLSKVSSVYADGSFDGGKGQSEASESDVRNWLKGIRDSGYYVLGLSATIGDTFFKCVDANYVAVALMENLQSMEFRHMRQLIHSFVVYVVKFCPANMWESWLEVLLHPLFTHCQKAISSSWSSLMREGRAQVPDSFGVQNGPDMKLEVMEEKLLRDLTREIANLLSTMASPSLNPGLPVLEQSGHVGRIDMSTLKDLLAFKSNSVVGDPAPRQVLLSLPCLTPNDLRAFEESLAKTPSPKEQKQLMKSLLLLGTGNNLRALAAQKTVNVITNVTLRSRGPANTSEAKEDEGETIGLASVL</sequence>
<dbReference type="GO" id="GO:0006611">
    <property type="term" value="P:protein export from nucleus"/>
    <property type="evidence" value="ECO:0007669"/>
    <property type="project" value="InterPro"/>
</dbReference>
<protein>
    <recommendedName>
        <fullName evidence="6">Protein HASTY 1</fullName>
    </recommendedName>
</protein>
<dbReference type="PANTHER" id="PTHR11223:SF3">
    <property type="entry name" value="EXPORTIN-5"/>
    <property type="match status" value="1"/>
</dbReference>
<dbReference type="InterPro" id="IPR045478">
    <property type="entry name" value="Exportin-5_C"/>
</dbReference>
<dbReference type="GO" id="GO:0005049">
    <property type="term" value="F:nuclear export signal receptor activity"/>
    <property type="evidence" value="ECO:0007669"/>
    <property type="project" value="InterPro"/>
</dbReference>
<dbReference type="SUPFAM" id="SSF48371">
    <property type="entry name" value="ARM repeat"/>
    <property type="match status" value="1"/>
</dbReference>
<dbReference type="InterPro" id="IPR013598">
    <property type="entry name" value="Exportin-1/Importin-b-like"/>
</dbReference>